<gene>
    <name evidence="2" type="ORF">JKP88DRAFT_272162</name>
</gene>
<dbReference type="OrthoDB" id="551921at2759"/>
<feature type="compositionally biased region" description="Acidic residues" evidence="1">
    <location>
        <begin position="101"/>
        <end position="142"/>
    </location>
</feature>
<keyword evidence="3" id="KW-1185">Reference proteome</keyword>
<evidence type="ECO:0000313" key="2">
    <source>
        <dbReference type="EMBL" id="KAG5192848.1"/>
    </source>
</evidence>
<feature type="region of interest" description="Disordered" evidence="1">
    <location>
        <begin position="556"/>
        <end position="632"/>
    </location>
</feature>
<sequence length="1128" mass="120935">MYDGRHSAPGGGMDPRERAAPGLARPPSTSSLPPEMLESISNRNAIREEGEGEGGSRDAEPRRRSSTPTFVREQFAPGAGVPAGGAGDPEGPDLGFGDLVDGGEFEEEGEFDDGEEEEGGEEEEEEDDDDGEDLDGLGDDDGGGSFEEAPGRGPPRGGDGGYRRRERHAAPAGRREQDGRAEARRGPSRGDEPRRGGRERGGSPPAGYRRRDDDRERERDRDARRRRRDGGGRRDGGDRRGRDCGRDGGRDGGSDRRRRRDESADDRSEREYGKRPSRRRGDDDGRRRRRDRGSSAGGSSSRGSVYGGRRGRRDRDYDEDDRGYGRSVYGDGDPEEGGDGVDDAAGPYAHADPARAGHEADIRRAVDSYHAFAEQTRRETDEIERTEILYRLRQLEKDGFPPSKRELYRQTREADRERGLKWLRQLLVTGARFLELGNARFNPFDLNLRGYSRSVALSVGDFDGPRLALHSHYSGRGAGMHPVAQIALAVAGSAVFHCASQVAEDETRTPTRAGQVLGAMAQRARASNPFKAMGAAAAAAAAAGGGGGQARVQSGGVGAGSAVAANGAGAPRRRMTGPPPSDDEDKALFVSRLTEEYDGAGRRPASAGSGGGRVAPQRLGPLGPQLRGPAHAHEGVRDLGHDLREVGGPREGVGVDASVYKRGSSLRMVHSFKFRECKGCSRERNRELAAAEKKARAEAARALGLGSEESRSALAVLRGARNLAHREPKSTGGPLRRYLALVAEKRSCPSCLGKGRVPDLEAGFYSVRSVSGAGGEVREGPLARAREDPAVAVYLSSVRRYLGEPSTPLSWPEGAPAAEPVEIEDVPLTPEEEAAGHPPRSRARRLEYAPPPLKGKGARLRKEPACAPGAGGGAHLEEACRRMLAGGFAGEAYRECDVQQVYRLVGAAVEKPRVEDRHADGSPPYAVVIATTGFGSQYCQAARRHHGANRVYFGLRSDGTGVQRCHSRKDARCARPCAPPFKVPVQVFVRAFPFSPRAMAVPEEEVALWETRKLGADYLQRYRRPGTPRLPAGILESEGGGRMSGVMFRDFVKAGRERMARAAAAARARSASGAASSAGKRPRDDEAGGDAAAGTGRCCPRPRPGAADGGAPPAPCEDEFEDEFEDCT</sequence>
<feature type="compositionally biased region" description="Acidic residues" evidence="1">
    <location>
        <begin position="332"/>
        <end position="342"/>
    </location>
</feature>
<accession>A0A836CPK0</accession>
<comment type="caution">
    <text evidence="2">The sequence shown here is derived from an EMBL/GenBank/DDBJ whole genome shotgun (WGS) entry which is preliminary data.</text>
</comment>
<feature type="compositionally biased region" description="Basic and acidic residues" evidence="1">
    <location>
        <begin position="209"/>
        <end position="286"/>
    </location>
</feature>
<evidence type="ECO:0000256" key="1">
    <source>
        <dbReference type="SAM" id="MobiDB-lite"/>
    </source>
</evidence>
<evidence type="ECO:0000313" key="3">
    <source>
        <dbReference type="Proteomes" id="UP000664859"/>
    </source>
</evidence>
<dbReference type="EMBL" id="JAFCMP010000001">
    <property type="protein sequence ID" value="KAG5192848.1"/>
    <property type="molecule type" value="Genomic_DNA"/>
</dbReference>
<feature type="region of interest" description="Disordered" evidence="1">
    <location>
        <begin position="1063"/>
        <end position="1128"/>
    </location>
</feature>
<feature type="region of interest" description="Disordered" evidence="1">
    <location>
        <begin position="831"/>
        <end position="862"/>
    </location>
</feature>
<feature type="region of interest" description="Disordered" evidence="1">
    <location>
        <begin position="1"/>
        <end position="357"/>
    </location>
</feature>
<dbReference type="InterPro" id="IPR043910">
    <property type="entry name" value="DUF5767"/>
</dbReference>
<feature type="compositionally biased region" description="Basic and acidic residues" evidence="1">
    <location>
        <begin position="45"/>
        <end position="63"/>
    </location>
</feature>
<name>A0A836CPK0_9STRA</name>
<feature type="compositionally biased region" description="Basic and acidic residues" evidence="1">
    <location>
        <begin position="173"/>
        <end position="201"/>
    </location>
</feature>
<proteinExistence type="predicted"/>
<dbReference type="Proteomes" id="UP000664859">
    <property type="component" value="Unassembled WGS sequence"/>
</dbReference>
<feature type="compositionally biased region" description="Acidic residues" evidence="1">
    <location>
        <begin position="1116"/>
        <end position="1128"/>
    </location>
</feature>
<dbReference type="Pfam" id="PF19071">
    <property type="entry name" value="DUF5767"/>
    <property type="match status" value="1"/>
</dbReference>
<dbReference type="AlphaFoldDB" id="A0A836CPK0"/>
<protein>
    <submittedName>
        <fullName evidence="2">Uncharacterized protein</fullName>
    </submittedName>
</protein>
<organism evidence="2 3">
    <name type="scientific">Tribonema minus</name>
    <dbReference type="NCBI Taxonomy" id="303371"/>
    <lineage>
        <taxon>Eukaryota</taxon>
        <taxon>Sar</taxon>
        <taxon>Stramenopiles</taxon>
        <taxon>Ochrophyta</taxon>
        <taxon>PX clade</taxon>
        <taxon>Xanthophyceae</taxon>
        <taxon>Tribonematales</taxon>
        <taxon>Tribonemataceae</taxon>
        <taxon>Tribonema</taxon>
    </lineage>
</organism>
<feature type="compositionally biased region" description="Low complexity" evidence="1">
    <location>
        <begin position="560"/>
        <end position="570"/>
    </location>
</feature>
<reference evidence="2" key="1">
    <citation type="submission" date="2021-02" db="EMBL/GenBank/DDBJ databases">
        <title>First Annotated Genome of the Yellow-green Alga Tribonema minus.</title>
        <authorList>
            <person name="Mahan K.M."/>
        </authorList>
    </citation>
    <scope>NUCLEOTIDE SEQUENCE</scope>
    <source>
        <strain evidence="2">UTEX B ZZ1240</strain>
    </source>
</reference>
<feature type="compositionally biased region" description="Low complexity" evidence="1">
    <location>
        <begin position="1063"/>
        <end position="1079"/>
    </location>
</feature>